<evidence type="ECO:0000313" key="7">
    <source>
        <dbReference type="EMBL" id="MDC8756793.1"/>
    </source>
</evidence>
<dbReference type="Gene3D" id="1.10.10.10">
    <property type="entry name" value="Winged helix-like DNA-binding domain superfamily/Winged helix DNA-binding domain"/>
    <property type="match status" value="1"/>
</dbReference>
<dbReference type="PANTHER" id="PTHR43133">
    <property type="entry name" value="RNA POLYMERASE ECF-TYPE SIGMA FACTO"/>
    <property type="match status" value="1"/>
</dbReference>
<dbReference type="InterPro" id="IPR013324">
    <property type="entry name" value="RNA_pol_sigma_r3/r4-like"/>
</dbReference>
<keyword evidence="3" id="KW-0731">Sigma factor</keyword>
<evidence type="ECO:0000256" key="3">
    <source>
        <dbReference type="ARBA" id="ARBA00023082"/>
    </source>
</evidence>
<sequence length="178" mass="19966">MTVPMSLVSLSFDPDVPQQVARLYDHHHGWLQGWLRKKLGCSHRAADLAHDTFLRLLAREEPVALAQPRAFLTTVAQRVLANHWRREQIERAYRDALALAPEALAPGPEERAMLLETLFELDRLLDGLPQPVKRAFLFAQLDGLSHAEIALALGVSVTTVKRYLVRAGTQCYFAIAGH</sequence>
<comment type="similarity">
    <text evidence="1">Belongs to the sigma-70 factor family. ECF subfamily.</text>
</comment>
<dbReference type="NCBIfam" id="TIGR02937">
    <property type="entry name" value="sigma70-ECF"/>
    <property type="match status" value="1"/>
</dbReference>
<keyword evidence="2" id="KW-0805">Transcription regulation</keyword>
<evidence type="ECO:0000259" key="5">
    <source>
        <dbReference type="Pfam" id="PF04542"/>
    </source>
</evidence>
<feature type="domain" description="RNA polymerase sigma-70 region 2" evidence="5">
    <location>
        <begin position="23"/>
        <end position="88"/>
    </location>
</feature>
<dbReference type="InterPro" id="IPR014284">
    <property type="entry name" value="RNA_pol_sigma-70_dom"/>
</dbReference>
<dbReference type="EMBL" id="JAQQXR010000001">
    <property type="protein sequence ID" value="MDC8756793.1"/>
    <property type="molecule type" value="Genomic_DNA"/>
</dbReference>
<dbReference type="InterPro" id="IPR013249">
    <property type="entry name" value="RNA_pol_sigma70_r4_t2"/>
</dbReference>
<dbReference type="Pfam" id="PF04542">
    <property type="entry name" value="Sigma70_r2"/>
    <property type="match status" value="1"/>
</dbReference>
<evidence type="ECO:0000313" key="8">
    <source>
        <dbReference type="Proteomes" id="UP001221208"/>
    </source>
</evidence>
<evidence type="ECO:0000256" key="2">
    <source>
        <dbReference type="ARBA" id="ARBA00023015"/>
    </source>
</evidence>
<dbReference type="InterPro" id="IPR007627">
    <property type="entry name" value="RNA_pol_sigma70_r2"/>
</dbReference>
<proteinExistence type="inferred from homology"/>
<keyword evidence="4" id="KW-0804">Transcription</keyword>
<evidence type="ECO:0000256" key="1">
    <source>
        <dbReference type="ARBA" id="ARBA00010641"/>
    </source>
</evidence>
<reference evidence="7 8" key="1">
    <citation type="submission" date="2022-10" db="EMBL/GenBank/DDBJ databases">
        <title>Janthinobacterium sp. hw3 Genome sequencing.</title>
        <authorList>
            <person name="Park S."/>
        </authorList>
    </citation>
    <scope>NUCLEOTIDE SEQUENCE [LARGE SCALE GENOMIC DNA]</scope>
    <source>
        <strain evidence="8">hw3</strain>
    </source>
</reference>
<dbReference type="InterPro" id="IPR013325">
    <property type="entry name" value="RNA_pol_sigma_r2"/>
</dbReference>
<dbReference type="PANTHER" id="PTHR43133:SF63">
    <property type="entry name" value="RNA POLYMERASE SIGMA FACTOR FECI-RELATED"/>
    <property type="match status" value="1"/>
</dbReference>
<comment type="caution">
    <text evidence="7">The sequence shown here is derived from an EMBL/GenBank/DDBJ whole genome shotgun (WGS) entry which is preliminary data.</text>
</comment>
<keyword evidence="8" id="KW-1185">Reference proteome</keyword>
<dbReference type="SUPFAM" id="SSF88946">
    <property type="entry name" value="Sigma2 domain of RNA polymerase sigma factors"/>
    <property type="match status" value="1"/>
</dbReference>
<organism evidence="7 8">
    <name type="scientific">Janthinobacterium fluminis</name>
    <dbReference type="NCBI Taxonomy" id="2987524"/>
    <lineage>
        <taxon>Bacteria</taxon>
        <taxon>Pseudomonadati</taxon>
        <taxon>Pseudomonadota</taxon>
        <taxon>Betaproteobacteria</taxon>
        <taxon>Burkholderiales</taxon>
        <taxon>Oxalobacteraceae</taxon>
        <taxon>Janthinobacterium</taxon>
    </lineage>
</organism>
<dbReference type="InterPro" id="IPR036388">
    <property type="entry name" value="WH-like_DNA-bd_sf"/>
</dbReference>
<dbReference type="Pfam" id="PF08281">
    <property type="entry name" value="Sigma70_r4_2"/>
    <property type="match status" value="1"/>
</dbReference>
<gene>
    <name evidence="7" type="ORF">OIK44_04235</name>
</gene>
<accession>A0ABT5JXC0</accession>
<dbReference type="InterPro" id="IPR039425">
    <property type="entry name" value="RNA_pol_sigma-70-like"/>
</dbReference>
<protein>
    <submittedName>
        <fullName evidence="7">Sigma-70 family RNA polymerase sigma factor</fullName>
    </submittedName>
</protein>
<dbReference type="SUPFAM" id="SSF88659">
    <property type="entry name" value="Sigma3 and sigma4 domains of RNA polymerase sigma factors"/>
    <property type="match status" value="1"/>
</dbReference>
<name>A0ABT5JXC0_9BURK</name>
<evidence type="ECO:0000256" key="4">
    <source>
        <dbReference type="ARBA" id="ARBA00023163"/>
    </source>
</evidence>
<dbReference type="NCBIfam" id="NF009180">
    <property type="entry name" value="PRK12528.1"/>
    <property type="match status" value="1"/>
</dbReference>
<feature type="domain" description="RNA polymerase sigma factor 70 region 4 type 2" evidence="6">
    <location>
        <begin position="119"/>
        <end position="167"/>
    </location>
</feature>
<dbReference type="Gene3D" id="1.10.1740.10">
    <property type="match status" value="1"/>
</dbReference>
<dbReference type="Proteomes" id="UP001221208">
    <property type="component" value="Unassembled WGS sequence"/>
</dbReference>
<evidence type="ECO:0000259" key="6">
    <source>
        <dbReference type="Pfam" id="PF08281"/>
    </source>
</evidence>